<dbReference type="InterPro" id="IPR014729">
    <property type="entry name" value="Rossmann-like_a/b/a_fold"/>
</dbReference>
<dbReference type="Proteomes" id="UP000253303">
    <property type="component" value="Unassembled WGS sequence"/>
</dbReference>
<evidence type="ECO:0000259" key="2">
    <source>
        <dbReference type="Pfam" id="PF00582"/>
    </source>
</evidence>
<protein>
    <recommendedName>
        <fullName evidence="2">UspA domain-containing protein</fullName>
    </recommendedName>
</protein>
<dbReference type="Gene3D" id="3.40.50.620">
    <property type="entry name" value="HUPs"/>
    <property type="match status" value="1"/>
</dbReference>
<organism evidence="3 4">
    <name type="scientific">Spongiactinospora rosea</name>
    <dbReference type="NCBI Taxonomy" id="2248750"/>
    <lineage>
        <taxon>Bacteria</taxon>
        <taxon>Bacillati</taxon>
        <taxon>Actinomycetota</taxon>
        <taxon>Actinomycetes</taxon>
        <taxon>Streptosporangiales</taxon>
        <taxon>Streptosporangiaceae</taxon>
        <taxon>Spongiactinospora</taxon>
    </lineage>
</organism>
<dbReference type="AlphaFoldDB" id="A0A366LVJ3"/>
<dbReference type="CDD" id="cd00293">
    <property type="entry name" value="USP-like"/>
    <property type="match status" value="1"/>
</dbReference>
<comment type="caution">
    <text evidence="3">The sequence shown here is derived from an EMBL/GenBank/DDBJ whole genome shotgun (WGS) entry which is preliminary data.</text>
</comment>
<keyword evidence="4" id="KW-1185">Reference proteome</keyword>
<proteinExistence type="predicted"/>
<dbReference type="EMBL" id="QMEY01000011">
    <property type="protein sequence ID" value="RBQ17610.1"/>
    <property type="molecule type" value="Genomic_DNA"/>
</dbReference>
<feature type="region of interest" description="Disordered" evidence="1">
    <location>
        <begin position="1"/>
        <end position="20"/>
    </location>
</feature>
<accession>A0A366LVJ3</accession>
<dbReference type="SUPFAM" id="SSF52402">
    <property type="entry name" value="Adenine nucleotide alpha hydrolases-like"/>
    <property type="match status" value="1"/>
</dbReference>
<dbReference type="Pfam" id="PF00582">
    <property type="entry name" value="Usp"/>
    <property type="match status" value="1"/>
</dbReference>
<name>A0A366LVJ3_9ACTN</name>
<feature type="compositionally biased region" description="Polar residues" evidence="1">
    <location>
        <begin position="10"/>
        <end position="20"/>
    </location>
</feature>
<evidence type="ECO:0000256" key="1">
    <source>
        <dbReference type="SAM" id="MobiDB-lite"/>
    </source>
</evidence>
<evidence type="ECO:0000313" key="4">
    <source>
        <dbReference type="Proteomes" id="UP000253303"/>
    </source>
</evidence>
<dbReference type="InterPro" id="IPR006016">
    <property type="entry name" value="UspA"/>
</dbReference>
<evidence type="ECO:0000313" key="3">
    <source>
        <dbReference type="EMBL" id="RBQ17610.1"/>
    </source>
</evidence>
<reference evidence="3 4" key="1">
    <citation type="submission" date="2018-06" db="EMBL/GenBank/DDBJ databases">
        <title>Sphaerisporangium craniellae sp. nov., isolated from a marine sponge in the South China Sea.</title>
        <authorList>
            <person name="Li L."/>
        </authorList>
    </citation>
    <scope>NUCLEOTIDE SEQUENCE [LARGE SCALE GENOMIC DNA]</scope>
    <source>
        <strain evidence="3 4">LHW63015</strain>
    </source>
</reference>
<gene>
    <name evidence="3" type="ORF">DP939_24970</name>
</gene>
<sequence>MVSRRFDHSSPASANARTVSQKTSQPRIVVGFSRSSASIAALLWALGEAALREAVVSPVHAWQWSGESRASYAPMGTWRCRDDELAAVRREIVRAVAELTPRPLLPPAPVIDQGPAVQVLLRHAETADLLVLGSRPYDPDSPAPMGAVLAACVPRSACPVVVVTPGRVAPPRQARPAALALSGRPPGVT</sequence>
<feature type="domain" description="UspA" evidence="2">
    <location>
        <begin position="27"/>
        <end position="163"/>
    </location>
</feature>